<evidence type="ECO:0000256" key="1">
    <source>
        <dbReference type="ARBA" id="ARBA00022801"/>
    </source>
</evidence>
<dbReference type="AlphaFoldDB" id="S8DI69"/>
<protein>
    <recommendedName>
        <fullName evidence="3">Phosphatidic acid phosphatase type 2/haloperoxidase domain-containing protein</fullName>
    </recommendedName>
</protein>
<dbReference type="SUPFAM" id="SSF48317">
    <property type="entry name" value="Acid phosphatase/Vanadium-dependent haloperoxidase"/>
    <property type="match status" value="1"/>
</dbReference>
<keyword evidence="1" id="KW-0378">Hydrolase</keyword>
<feature type="transmembrane region" description="Helical" evidence="2">
    <location>
        <begin position="219"/>
        <end position="242"/>
    </location>
</feature>
<feature type="transmembrane region" description="Helical" evidence="2">
    <location>
        <begin position="190"/>
        <end position="213"/>
    </location>
</feature>
<dbReference type="EMBL" id="AUSU01006136">
    <property type="protein sequence ID" value="EPS62453.1"/>
    <property type="molecule type" value="Genomic_DNA"/>
</dbReference>
<keyword evidence="5" id="KW-1185">Reference proteome</keyword>
<feature type="domain" description="Phosphatidic acid phosphatase type 2/haloperoxidase" evidence="3">
    <location>
        <begin position="95"/>
        <end position="205"/>
    </location>
</feature>
<dbReference type="Pfam" id="PF01569">
    <property type="entry name" value="PAP2"/>
    <property type="match status" value="1"/>
</dbReference>
<keyword evidence="2" id="KW-0812">Transmembrane</keyword>
<feature type="transmembrane region" description="Helical" evidence="2">
    <location>
        <begin position="157"/>
        <end position="178"/>
    </location>
</feature>
<keyword evidence="2" id="KW-0472">Membrane</keyword>
<name>S8DI69_9LAMI</name>
<gene>
    <name evidence="4" type="ORF">M569_12336</name>
</gene>
<evidence type="ECO:0000256" key="2">
    <source>
        <dbReference type="SAM" id="Phobius"/>
    </source>
</evidence>
<keyword evidence="2" id="KW-1133">Transmembrane helix</keyword>
<dbReference type="PANTHER" id="PTHR11247:SF40">
    <property type="entry name" value="LIPID PHOSPHATE PHOSPHATASE EPSILON 1, CHLOROPLASTIC"/>
    <property type="match status" value="1"/>
</dbReference>
<sequence>MNALFLKIPIHDSSISIKPPPYGKLKLVVVPPPRIRIRNHHQYSMQGFDEEDNNAFEVEEGDGKSGLEATLNSLSKWLVSGVFVAMILLRHDAEALWGSIGAFINVLLSIQLKIILNQQRPFPNSRADPGMPSSHAQTIFFAVGFLNLTLIEQGGGVNAVTTTLGGLALITGCYFSWLRVSQQFHTVSQVMVGAMLGSVFVVLWFWCWHAFVFNVFVTVMWLRIVVLAVAIAFSAGFLLHVWRKWIYW</sequence>
<evidence type="ECO:0000259" key="3">
    <source>
        <dbReference type="SMART" id="SM00014"/>
    </source>
</evidence>
<dbReference type="InterPro" id="IPR036938">
    <property type="entry name" value="PAP2/HPO_sf"/>
</dbReference>
<dbReference type="InterPro" id="IPR000326">
    <property type="entry name" value="PAP2/HPO"/>
</dbReference>
<accession>S8DI69</accession>
<dbReference type="Proteomes" id="UP000015453">
    <property type="component" value="Unassembled WGS sequence"/>
</dbReference>
<dbReference type="GO" id="GO:0047874">
    <property type="term" value="F:dolichyldiphosphatase activity"/>
    <property type="evidence" value="ECO:0007669"/>
    <property type="project" value="TreeGrafter"/>
</dbReference>
<evidence type="ECO:0000313" key="5">
    <source>
        <dbReference type="Proteomes" id="UP000015453"/>
    </source>
</evidence>
<dbReference type="GO" id="GO:0008610">
    <property type="term" value="P:lipid biosynthetic process"/>
    <property type="evidence" value="ECO:0007669"/>
    <property type="project" value="TreeGrafter"/>
</dbReference>
<evidence type="ECO:0000313" key="4">
    <source>
        <dbReference type="EMBL" id="EPS62453.1"/>
    </source>
</evidence>
<reference evidence="4 5" key="1">
    <citation type="journal article" date="2013" name="BMC Genomics">
        <title>The miniature genome of a carnivorous plant Genlisea aurea contains a low number of genes and short non-coding sequences.</title>
        <authorList>
            <person name="Leushkin E.V."/>
            <person name="Sutormin R.A."/>
            <person name="Nabieva E.R."/>
            <person name="Penin A.A."/>
            <person name="Kondrashov A.S."/>
            <person name="Logacheva M.D."/>
        </authorList>
    </citation>
    <scope>NUCLEOTIDE SEQUENCE [LARGE SCALE GENOMIC DNA]</scope>
</reference>
<organism evidence="4 5">
    <name type="scientific">Genlisea aurea</name>
    <dbReference type="NCBI Taxonomy" id="192259"/>
    <lineage>
        <taxon>Eukaryota</taxon>
        <taxon>Viridiplantae</taxon>
        <taxon>Streptophyta</taxon>
        <taxon>Embryophyta</taxon>
        <taxon>Tracheophyta</taxon>
        <taxon>Spermatophyta</taxon>
        <taxon>Magnoliopsida</taxon>
        <taxon>eudicotyledons</taxon>
        <taxon>Gunneridae</taxon>
        <taxon>Pentapetalae</taxon>
        <taxon>asterids</taxon>
        <taxon>lamiids</taxon>
        <taxon>Lamiales</taxon>
        <taxon>Lentibulariaceae</taxon>
        <taxon>Genlisea</taxon>
    </lineage>
</organism>
<dbReference type="PANTHER" id="PTHR11247">
    <property type="entry name" value="PALMITOYL-PROTEIN THIOESTERASE/DOLICHYLDIPHOSPHATASE 1"/>
    <property type="match status" value="1"/>
</dbReference>
<dbReference type="GO" id="GO:0005789">
    <property type="term" value="C:endoplasmic reticulum membrane"/>
    <property type="evidence" value="ECO:0007669"/>
    <property type="project" value="TreeGrafter"/>
</dbReference>
<dbReference type="SMART" id="SM00014">
    <property type="entry name" value="acidPPc"/>
    <property type="match status" value="1"/>
</dbReference>
<proteinExistence type="predicted"/>
<dbReference type="Gene3D" id="1.20.144.10">
    <property type="entry name" value="Phosphatidic acid phosphatase type 2/haloperoxidase"/>
    <property type="match status" value="1"/>
</dbReference>
<dbReference type="OrthoDB" id="302705at2759"/>
<dbReference type="GO" id="GO:0006487">
    <property type="term" value="P:protein N-linked glycosylation"/>
    <property type="evidence" value="ECO:0007669"/>
    <property type="project" value="TreeGrafter"/>
</dbReference>
<comment type="caution">
    <text evidence="4">The sequence shown here is derived from an EMBL/GenBank/DDBJ whole genome shotgun (WGS) entry which is preliminary data.</text>
</comment>